<dbReference type="AlphaFoldDB" id="A0A2P5VT18"/>
<name>A0A2P5VT18_GOSBA</name>
<protein>
    <submittedName>
        <fullName evidence="1">Uncharacterized protein</fullName>
    </submittedName>
</protein>
<organism evidence="1 2">
    <name type="scientific">Gossypium barbadense</name>
    <name type="common">Sea Island cotton</name>
    <name type="synonym">Hibiscus barbadensis</name>
    <dbReference type="NCBI Taxonomy" id="3634"/>
    <lineage>
        <taxon>Eukaryota</taxon>
        <taxon>Viridiplantae</taxon>
        <taxon>Streptophyta</taxon>
        <taxon>Embryophyta</taxon>
        <taxon>Tracheophyta</taxon>
        <taxon>Spermatophyta</taxon>
        <taxon>Magnoliopsida</taxon>
        <taxon>eudicotyledons</taxon>
        <taxon>Gunneridae</taxon>
        <taxon>Pentapetalae</taxon>
        <taxon>rosids</taxon>
        <taxon>malvids</taxon>
        <taxon>Malvales</taxon>
        <taxon>Malvaceae</taxon>
        <taxon>Malvoideae</taxon>
        <taxon>Gossypium</taxon>
    </lineage>
</organism>
<evidence type="ECO:0000313" key="2">
    <source>
        <dbReference type="Proteomes" id="UP000239757"/>
    </source>
</evidence>
<dbReference type="Proteomes" id="UP000239757">
    <property type="component" value="Unassembled WGS sequence"/>
</dbReference>
<gene>
    <name evidence="1" type="ORF">GOBAR_AA38772</name>
</gene>
<accession>A0A2P5VT18</accession>
<reference evidence="1 2" key="1">
    <citation type="submission" date="2015-01" db="EMBL/GenBank/DDBJ databases">
        <title>Genome of allotetraploid Gossypium barbadense reveals genomic plasticity and fiber elongation in cotton evolution.</title>
        <authorList>
            <person name="Chen X."/>
            <person name="Liu X."/>
            <person name="Zhao B."/>
            <person name="Zheng H."/>
            <person name="Hu Y."/>
            <person name="Lu G."/>
            <person name="Yang C."/>
            <person name="Chen J."/>
            <person name="Shan C."/>
            <person name="Zhang L."/>
            <person name="Zhou Y."/>
            <person name="Wang L."/>
            <person name="Guo W."/>
            <person name="Bai Y."/>
            <person name="Ruan J."/>
            <person name="Shangguan X."/>
            <person name="Mao Y."/>
            <person name="Jiang J."/>
            <person name="Zhu Y."/>
            <person name="Lei J."/>
            <person name="Kang H."/>
            <person name="Chen S."/>
            <person name="He X."/>
            <person name="Wang R."/>
            <person name="Wang Y."/>
            <person name="Chen J."/>
            <person name="Wang L."/>
            <person name="Yu S."/>
            <person name="Wang B."/>
            <person name="Wei J."/>
            <person name="Song S."/>
            <person name="Lu X."/>
            <person name="Gao Z."/>
            <person name="Gu W."/>
            <person name="Deng X."/>
            <person name="Ma D."/>
            <person name="Wang S."/>
            <person name="Liang W."/>
            <person name="Fang L."/>
            <person name="Cai C."/>
            <person name="Zhu X."/>
            <person name="Zhou B."/>
            <person name="Zhang Y."/>
            <person name="Chen Z."/>
            <person name="Xu S."/>
            <person name="Zhu R."/>
            <person name="Wang S."/>
            <person name="Zhang T."/>
            <person name="Zhao G."/>
        </authorList>
    </citation>
    <scope>NUCLEOTIDE SEQUENCE [LARGE SCALE GENOMIC DNA]</scope>
    <source>
        <strain evidence="2">cv. Xinhai21</strain>
        <tissue evidence="1">Leaf</tissue>
    </source>
</reference>
<proteinExistence type="predicted"/>
<evidence type="ECO:0000313" key="1">
    <source>
        <dbReference type="EMBL" id="PPR81943.1"/>
    </source>
</evidence>
<dbReference type="EMBL" id="KZ671066">
    <property type="protein sequence ID" value="PPR81943.1"/>
    <property type="molecule type" value="Genomic_DNA"/>
</dbReference>
<sequence>MTIPGDLCNVSNVHQGTSMMIEPTKCHEVTTAFKVIFRLEERIHTESDVPTQQIRQQGLRQGLDLDKIEGKGPAMPSDWMARLGGHPTYSKSISLRCPYWDDRTFYLAEAIV</sequence>